<dbReference type="InterPro" id="IPR011969">
    <property type="entry name" value="Clan_AA_Asp_peptidase_C"/>
</dbReference>
<keyword evidence="2" id="KW-1185">Reference proteome</keyword>
<keyword evidence="1" id="KW-0378">Hydrolase</keyword>
<dbReference type="GO" id="GO:0006508">
    <property type="term" value="P:proteolysis"/>
    <property type="evidence" value="ECO:0007669"/>
    <property type="project" value="UniProtKB-KW"/>
</dbReference>
<proteinExistence type="predicted"/>
<keyword evidence="1" id="KW-0645">Protease</keyword>
<dbReference type="AlphaFoldDB" id="A0A371X6Y8"/>
<dbReference type="EMBL" id="QURL01000002">
    <property type="protein sequence ID" value="RFC64977.1"/>
    <property type="molecule type" value="Genomic_DNA"/>
</dbReference>
<sequence length="182" mass="18999">MLNRAIVLLSVCSFGGLAIPSVYETYVKDNRAGLELVEPKTAVVEANIGPDTAAMGMTGGPSVTLDADASGHFVTKARLNGMASEVLIDTGASRVAIPKSVAARIGIYPAPGDWTAEVKTANGTARAARARIDRIEIGPIAVRGADALILEDGALGITLIGMSFLSELKRYSVEDGRLTMVR</sequence>
<name>A0A371X6Y8_9HYPH</name>
<organism evidence="1 2">
    <name type="scientific">Fulvimarina endophytica</name>
    <dbReference type="NCBI Taxonomy" id="2293836"/>
    <lineage>
        <taxon>Bacteria</taxon>
        <taxon>Pseudomonadati</taxon>
        <taxon>Pseudomonadota</taxon>
        <taxon>Alphaproteobacteria</taxon>
        <taxon>Hyphomicrobiales</taxon>
        <taxon>Aurantimonadaceae</taxon>
        <taxon>Fulvimarina</taxon>
    </lineage>
</organism>
<dbReference type="RefSeq" id="WP_116681875.1">
    <property type="nucleotide sequence ID" value="NZ_QURL01000002.1"/>
</dbReference>
<dbReference type="GO" id="GO:0004190">
    <property type="term" value="F:aspartic-type endopeptidase activity"/>
    <property type="evidence" value="ECO:0007669"/>
    <property type="project" value="InterPro"/>
</dbReference>
<dbReference type="NCBIfam" id="TIGR02281">
    <property type="entry name" value="clan_AA_DTGA"/>
    <property type="match status" value="1"/>
</dbReference>
<dbReference type="InterPro" id="IPR001969">
    <property type="entry name" value="Aspartic_peptidase_AS"/>
</dbReference>
<dbReference type="Pfam" id="PF13975">
    <property type="entry name" value="gag-asp_proteas"/>
    <property type="match status" value="1"/>
</dbReference>
<comment type="caution">
    <text evidence="1">The sequence shown here is derived from an EMBL/GenBank/DDBJ whole genome shotgun (WGS) entry which is preliminary data.</text>
</comment>
<accession>A0A371X6Y8</accession>
<dbReference type="Gene3D" id="2.40.70.10">
    <property type="entry name" value="Acid Proteases"/>
    <property type="match status" value="1"/>
</dbReference>
<evidence type="ECO:0000313" key="1">
    <source>
        <dbReference type="EMBL" id="RFC64977.1"/>
    </source>
</evidence>
<dbReference type="PROSITE" id="PS00141">
    <property type="entry name" value="ASP_PROTEASE"/>
    <property type="match status" value="1"/>
</dbReference>
<dbReference type="OrthoDB" id="7595324at2"/>
<reference evidence="1 2" key="1">
    <citation type="submission" date="2018-08" db="EMBL/GenBank/DDBJ databases">
        <title>Fulvimarina sp. 85, whole genome shotgun sequence.</title>
        <authorList>
            <person name="Tuo L."/>
        </authorList>
    </citation>
    <scope>NUCLEOTIDE SEQUENCE [LARGE SCALE GENOMIC DNA]</scope>
    <source>
        <strain evidence="1 2">85</strain>
    </source>
</reference>
<dbReference type="SUPFAM" id="SSF50630">
    <property type="entry name" value="Acid proteases"/>
    <property type="match status" value="1"/>
</dbReference>
<dbReference type="Proteomes" id="UP000264310">
    <property type="component" value="Unassembled WGS sequence"/>
</dbReference>
<gene>
    <name evidence="1" type="ORF">DYI37_03680</name>
</gene>
<protein>
    <submittedName>
        <fullName evidence="1">TIGR02281 family clan AA aspartic protease</fullName>
        <ecNumber evidence="1">3.4.23.-</ecNumber>
    </submittedName>
</protein>
<evidence type="ECO:0000313" key="2">
    <source>
        <dbReference type="Proteomes" id="UP000264310"/>
    </source>
</evidence>
<dbReference type="EC" id="3.4.23.-" evidence="1"/>
<dbReference type="InterPro" id="IPR034122">
    <property type="entry name" value="Retropepsin-like_bacterial"/>
</dbReference>
<dbReference type="InterPro" id="IPR021109">
    <property type="entry name" value="Peptidase_aspartic_dom_sf"/>
</dbReference>
<dbReference type="CDD" id="cd05483">
    <property type="entry name" value="retropepsin_like_bacteria"/>
    <property type="match status" value="1"/>
</dbReference>